<dbReference type="EMBL" id="JABXWR010000001">
    <property type="protein sequence ID" value="NVO67184.1"/>
    <property type="molecule type" value="Genomic_DNA"/>
</dbReference>
<protein>
    <submittedName>
        <fullName evidence="1">Uncharacterized protein</fullName>
    </submittedName>
</protein>
<dbReference type="Proteomes" id="UP000570823">
    <property type="component" value="Unassembled WGS sequence"/>
</dbReference>
<accession>A0A7K4HPI2</accession>
<dbReference type="RefSeq" id="WP_176788806.1">
    <property type="nucleotide sequence ID" value="NZ_JABXWR010000001.1"/>
</dbReference>
<keyword evidence="2" id="KW-1185">Reference proteome</keyword>
<gene>
    <name evidence="1" type="ORF">HWN36_07660</name>
</gene>
<evidence type="ECO:0000313" key="2">
    <source>
        <dbReference type="Proteomes" id="UP000570823"/>
    </source>
</evidence>
<proteinExistence type="predicted"/>
<dbReference type="AlphaFoldDB" id="A0A7K4HPI2"/>
<comment type="caution">
    <text evidence="1">The sequence shown here is derived from an EMBL/GenBank/DDBJ whole genome shotgun (WGS) entry which is preliminary data.</text>
</comment>
<name>A0A7K4HPI2_9EURY</name>
<reference evidence="1 2" key="1">
    <citation type="submission" date="2020-06" db="EMBL/GenBank/DDBJ databases">
        <title>Methanofollis fontis sp. nov., a methanogen isolated from marine sediments near a cold seep at Four-Way Closure Ridge offshore southwestern Taiwan.</title>
        <authorList>
            <person name="Chen S.-C."/>
            <person name="Teng N.-H."/>
            <person name="Lin Y.-S."/>
            <person name="Lai M.-C."/>
            <person name="Chen H.-H."/>
            <person name="Wang C.-C."/>
        </authorList>
    </citation>
    <scope>NUCLEOTIDE SEQUENCE [LARGE SCALE GENOMIC DNA]</scope>
    <source>
        <strain evidence="1 2">DSM 2702</strain>
    </source>
</reference>
<organism evidence="1 2">
    <name type="scientific">Methanofollis tationis</name>
    <dbReference type="NCBI Taxonomy" id="81417"/>
    <lineage>
        <taxon>Archaea</taxon>
        <taxon>Methanobacteriati</taxon>
        <taxon>Methanobacteriota</taxon>
        <taxon>Stenosarchaea group</taxon>
        <taxon>Methanomicrobia</taxon>
        <taxon>Methanomicrobiales</taxon>
        <taxon>Methanomicrobiaceae</taxon>
        <taxon>Methanofollis</taxon>
    </lineage>
</organism>
<evidence type="ECO:0000313" key="1">
    <source>
        <dbReference type="EMBL" id="NVO67184.1"/>
    </source>
</evidence>
<sequence length="60" mass="6510">MSERAGTLVPQKGGYAAFVPKPLPPEDLDLDEGLLLLLSKAETALARLEYQPSECKRPGE</sequence>